<evidence type="ECO:0000256" key="3">
    <source>
        <dbReference type="SAM" id="SignalP"/>
    </source>
</evidence>
<reference evidence="8 9" key="1">
    <citation type="submission" date="2017-09" db="EMBL/GenBank/DDBJ databases">
        <authorList>
            <person name="Ehlers B."/>
            <person name="Leendertz F.H."/>
        </authorList>
    </citation>
    <scope>NUCLEOTIDE SEQUENCE [LARGE SCALE GENOMIC DNA]</scope>
    <source>
        <strain evidence="8 9">Nm42</strain>
    </source>
</reference>
<proteinExistence type="inferred from homology"/>
<dbReference type="Gene3D" id="2.40.50.100">
    <property type="match status" value="1"/>
</dbReference>
<dbReference type="SUPFAM" id="SSF111369">
    <property type="entry name" value="HlyD-like secretion proteins"/>
    <property type="match status" value="1"/>
</dbReference>
<protein>
    <submittedName>
        <fullName evidence="8">Membrane fusion protein, multidrug efflux system</fullName>
    </submittedName>
</protein>
<evidence type="ECO:0000256" key="2">
    <source>
        <dbReference type="ARBA" id="ARBA00009477"/>
    </source>
</evidence>
<feature type="domain" description="Multidrug resistance protein MdtA-like beta-barrel" evidence="6">
    <location>
        <begin position="211"/>
        <end position="298"/>
    </location>
</feature>
<organism evidence="8 9">
    <name type="scientific">Nitrosomonas ureae</name>
    <dbReference type="NCBI Taxonomy" id="44577"/>
    <lineage>
        <taxon>Bacteria</taxon>
        <taxon>Pseudomonadati</taxon>
        <taxon>Pseudomonadota</taxon>
        <taxon>Betaproteobacteria</taxon>
        <taxon>Nitrosomonadales</taxon>
        <taxon>Nitrosomonadaceae</taxon>
        <taxon>Nitrosomonas</taxon>
    </lineage>
</organism>
<evidence type="ECO:0000256" key="1">
    <source>
        <dbReference type="ARBA" id="ARBA00004196"/>
    </source>
</evidence>
<feature type="domain" description="Multidrug resistance protein MdtA-like barrel-sandwich hybrid" evidence="5">
    <location>
        <begin position="66"/>
        <end position="201"/>
    </location>
</feature>
<dbReference type="Gene3D" id="1.10.287.470">
    <property type="entry name" value="Helix hairpin bin"/>
    <property type="match status" value="1"/>
</dbReference>
<feature type="chain" id="PRO_5012448185" evidence="3">
    <location>
        <begin position="26"/>
        <end position="389"/>
    </location>
</feature>
<dbReference type="GO" id="GO:0046677">
    <property type="term" value="P:response to antibiotic"/>
    <property type="evidence" value="ECO:0007669"/>
    <property type="project" value="TreeGrafter"/>
</dbReference>
<dbReference type="Pfam" id="PF25967">
    <property type="entry name" value="RND-MFP_C"/>
    <property type="match status" value="1"/>
</dbReference>
<feature type="domain" description="Multidrug resistance protein MdtA-like C-terminal permuted SH3" evidence="7">
    <location>
        <begin position="302"/>
        <end position="362"/>
    </location>
</feature>
<feature type="domain" description="Multidrug resistance protein MdtA-like alpha-helical hairpin" evidence="4">
    <location>
        <begin position="106"/>
        <end position="175"/>
    </location>
</feature>
<dbReference type="Pfam" id="PF25944">
    <property type="entry name" value="Beta-barrel_RND"/>
    <property type="match status" value="1"/>
</dbReference>
<keyword evidence="3" id="KW-0732">Signal</keyword>
<dbReference type="GO" id="GO:0005886">
    <property type="term" value="C:plasma membrane"/>
    <property type="evidence" value="ECO:0007669"/>
    <property type="project" value="TreeGrafter"/>
</dbReference>
<name>A0A286A4M2_9PROT</name>
<dbReference type="InterPro" id="IPR058625">
    <property type="entry name" value="MdtA-like_BSH"/>
</dbReference>
<dbReference type="EMBL" id="OCMU01000001">
    <property type="protein sequence ID" value="SOD16820.1"/>
    <property type="molecule type" value="Genomic_DNA"/>
</dbReference>
<dbReference type="Pfam" id="PF25917">
    <property type="entry name" value="BSH_RND"/>
    <property type="match status" value="1"/>
</dbReference>
<dbReference type="PANTHER" id="PTHR30158">
    <property type="entry name" value="ACRA/E-RELATED COMPONENT OF DRUG EFFLUX TRANSPORTER"/>
    <property type="match status" value="1"/>
</dbReference>
<accession>A0A286A4M2</accession>
<sequence>MYSSTPRQRCAFTILIALSAIFLIGCNTGSNTPVESPPLDVAVANVLVRSVQTWDEFNGRVHAIPTVELRPRVSGYINRVAYKEDSEVKPGDLLFVIDPRPYRNALHSAQAQLERARSTANLAQIKTEHAQALFETRAMSREDFHGRQTELNQTAAEIRAAEAAVATAKLNLDFTEVRAPIAGRVGRAYLTVGNLAQADQSILTTLVSQDPMYVYFDCDEHSFLRYKEFARRNDRGNNAYLVRIRLANEEGFPHHGTVDFFDNQVNPTTGTIRARAVVSNTDRFLTPGLFARVQLQGDELLALLIDTKAILTDQHHKYIYVLGEGNKALRKNITLGRQIDDLYIVQSGLDKTDMVIVTGAQKIIREGMIVRPEYVAMEAREAISPLPVQ</sequence>
<dbReference type="GO" id="GO:0030313">
    <property type="term" value="C:cell envelope"/>
    <property type="evidence" value="ECO:0007669"/>
    <property type="project" value="UniProtKB-SubCell"/>
</dbReference>
<evidence type="ECO:0000259" key="6">
    <source>
        <dbReference type="Pfam" id="PF25944"/>
    </source>
</evidence>
<gene>
    <name evidence="8" type="ORF">SAMN06297164_0771</name>
</gene>
<dbReference type="PANTHER" id="PTHR30158:SF26">
    <property type="entry name" value="RESISTANCE-NODULATION-CELL DIVISION (RND) MULTIDRUG EFFLUX MEMBRANE FUSION PROTEIN MEXE"/>
    <property type="match status" value="1"/>
</dbReference>
<comment type="similarity">
    <text evidence="2">Belongs to the membrane fusion protein (MFP) (TC 8.A.1) family.</text>
</comment>
<comment type="subcellular location">
    <subcellularLocation>
        <location evidence="1">Cell envelope</location>
    </subcellularLocation>
</comment>
<dbReference type="PROSITE" id="PS51257">
    <property type="entry name" value="PROKAR_LIPOPROTEIN"/>
    <property type="match status" value="1"/>
</dbReference>
<dbReference type="GO" id="GO:0022857">
    <property type="term" value="F:transmembrane transporter activity"/>
    <property type="evidence" value="ECO:0007669"/>
    <property type="project" value="InterPro"/>
</dbReference>
<evidence type="ECO:0000313" key="9">
    <source>
        <dbReference type="Proteomes" id="UP000219335"/>
    </source>
</evidence>
<evidence type="ECO:0000259" key="4">
    <source>
        <dbReference type="Pfam" id="PF25876"/>
    </source>
</evidence>
<dbReference type="Gene3D" id="2.40.30.170">
    <property type="match status" value="1"/>
</dbReference>
<dbReference type="Pfam" id="PF25876">
    <property type="entry name" value="HH_MFP_RND"/>
    <property type="match status" value="1"/>
</dbReference>
<evidence type="ECO:0000313" key="8">
    <source>
        <dbReference type="EMBL" id="SOD16820.1"/>
    </source>
</evidence>
<dbReference type="Gene3D" id="2.40.420.20">
    <property type="match status" value="1"/>
</dbReference>
<dbReference type="RefSeq" id="WP_097103896.1">
    <property type="nucleotide sequence ID" value="NZ_OCMU01000001.1"/>
</dbReference>
<dbReference type="InterPro" id="IPR058624">
    <property type="entry name" value="MdtA-like_HH"/>
</dbReference>
<feature type="signal peptide" evidence="3">
    <location>
        <begin position="1"/>
        <end position="25"/>
    </location>
</feature>
<evidence type="ECO:0000259" key="7">
    <source>
        <dbReference type="Pfam" id="PF25967"/>
    </source>
</evidence>
<dbReference type="InterPro" id="IPR058627">
    <property type="entry name" value="MdtA-like_C"/>
</dbReference>
<dbReference type="InterPro" id="IPR006143">
    <property type="entry name" value="RND_pump_MFP"/>
</dbReference>
<dbReference type="Proteomes" id="UP000219335">
    <property type="component" value="Unassembled WGS sequence"/>
</dbReference>
<evidence type="ECO:0000259" key="5">
    <source>
        <dbReference type="Pfam" id="PF25917"/>
    </source>
</evidence>
<dbReference type="InterPro" id="IPR058626">
    <property type="entry name" value="MdtA-like_b-barrel"/>
</dbReference>
<dbReference type="AlphaFoldDB" id="A0A286A4M2"/>
<dbReference type="NCBIfam" id="TIGR01730">
    <property type="entry name" value="RND_mfp"/>
    <property type="match status" value="1"/>
</dbReference>